<feature type="compositionally biased region" description="Basic and acidic residues" evidence="1">
    <location>
        <begin position="252"/>
        <end position="267"/>
    </location>
</feature>
<dbReference type="AlphaFoldDB" id="A0A0J9X2N4"/>
<feature type="compositionally biased region" description="Polar residues" evidence="1">
    <location>
        <begin position="611"/>
        <end position="625"/>
    </location>
</feature>
<feature type="compositionally biased region" description="Pro residues" evidence="1">
    <location>
        <begin position="699"/>
        <end position="711"/>
    </location>
</feature>
<feature type="compositionally biased region" description="Polar residues" evidence="1">
    <location>
        <begin position="463"/>
        <end position="474"/>
    </location>
</feature>
<feature type="compositionally biased region" description="Polar residues" evidence="1">
    <location>
        <begin position="436"/>
        <end position="445"/>
    </location>
</feature>
<feature type="compositionally biased region" description="Polar residues" evidence="1">
    <location>
        <begin position="350"/>
        <end position="380"/>
    </location>
</feature>
<feature type="compositionally biased region" description="Pro residues" evidence="1">
    <location>
        <begin position="449"/>
        <end position="459"/>
    </location>
</feature>
<sequence length="1074" mass="116520">MTLEASDSGSDVSDFLMRVKELGESASSDEDLRAKQLEQKILEGKKRREAIRNERTRSLSPEKKQSIGVKHAIGLPSPATPYLSSKATLSAKELEIKKTIEAIAGPTGTLPLFPQTSKPVTDDSSVKPLSEKTTPQAQRFGPSIKQPPKQPSKLDKPLITKSVPKTEEPLYSLPKKTIPAKPVKPQEPEQSLYTLPKRTAIPSSFGQPKPPVEKTPDYSLPKQKSFSPKISKPAKKDESVFNVSENSTKLSNRFDKFEKPAKPEKPKFGLGKADFEQPTVPKKKVGFATTSDDELAFKKKPAPPIAGDKPSTLEPAKQNDYEEFKKKFDERNPIKPRDENNKPKLLQEATIISSKPSTTGLKKFQPTSEHNTHSQVSSAVNGRVPMPGMAPRHSIPSPASPKPIGLPKSHSSYTIGSTLNSHSPSPPKGSFLASRPQPNFATSQMLDMPPKPHASPPPGSFLASRSNSPVSLSHSPIRGGFIQSAMMKKEGNNHSRTGSTDSLHSLNSFSDISLVNPIGRTSSRTPSPIRIHGRAKSTAGIDNGASLKKNSISEKNDKVTKSLNFGSVDLSKPRPIDHFHDESNGKDDDNFTGRDPRRWSPSRPSWLENAINKSPSMSGIDSLNRPSVHFPNSRPTSVSFKPVAPAKPPPPRKPTSVSLSEPSLTDDDDEPESTDVSKLGPVPESRSASNLTRSGTLKPAPPSVVSKPPPDALEKLRLLRTKTNSSAPESLPNTPPAEKEEKMSSQPPPRSKSTPLPFEVKPRPRPPISRGIKPQERTPFPAVPPSLVPKARPVNAEIPAEPLIMKYHPTEEDDGTLENASIPSVISKKTAHSFASDLSAVLKRGKPLVALEDTNTSFSPRFERLTEFSGPKKAHTFDNSVLSSSSSERTSQSKPEKLTHITKNRAKGPKRRLPKASTFSAAASVKTHTRQRSRSLSPKPSQQRNFDSSSAEPPKFSVRSFKTTEVSTSFRVAASAFKPPADAVMFAKPIPSAFNSSPKQVFSSGAGKFNAFKSPADPVSSPFSKVKPSEISVNGRAKPLIRTPSRVVSINSTASKPLPVPPKPKSLSVRVNSE</sequence>
<keyword evidence="4" id="KW-1185">Reference proteome</keyword>
<feature type="domain" description="DUF4045" evidence="2">
    <location>
        <begin position="10"/>
        <end position="138"/>
    </location>
</feature>
<accession>A0A0J9X2N4</accession>
<proteinExistence type="predicted"/>
<feature type="compositionally biased region" description="Basic and acidic residues" evidence="1">
    <location>
        <begin position="152"/>
        <end position="168"/>
    </location>
</feature>
<feature type="region of interest" description="Disordered" evidence="1">
    <location>
        <begin position="105"/>
        <end position="477"/>
    </location>
</feature>
<reference evidence="3" key="1">
    <citation type="submission" date="2014-03" db="EMBL/GenBank/DDBJ databases">
        <authorList>
            <person name="Casaregola S."/>
        </authorList>
    </citation>
    <scope>NUCLEOTIDE SEQUENCE [LARGE SCALE GENOMIC DNA]</scope>
    <source>
        <strain evidence="3">CLIB 918</strain>
    </source>
</reference>
<protein>
    <recommendedName>
        <fullName evidence="2">DUF4045 domain-containing protein</fullName>
    </recommendedName>
</protein>
<feature type="compositionally biased region" description="Polar residues" evidence="1">
    <location>
        <begin position="516"/>
        <end position="526"/>
    </location>
</feature>
<evidence type="ECO:0000259" key="2">
    <source>
        <dbReference type="Pfam" id="PF13254"/>
    </source>
</evidence>
<dbReference type="OrthoDB" id="4094355at2759"/>
<feature type="region of interest" description="Disordered" evidence="1">
    <location>
        <begin position="1051"/>
        <end position="1074"/>
    </location>
</feature>
<feature type="compositionally biased region" description="Low complexity" evidence="1">
    <location>
        <begin position="1065"/>
        <end position="1074"/>
    </location>
</feature>
<dbReference type="Proteomes" id="UP000242525">
    <property type="component" value="Unassembled WGS sequence"/>
</dbReference>
<feature type="compositionally biased region" description="Basic and acidic residues" evidence="1">
    <location>
        <begin position="571"/>
        <end position="598"/>
    </location>
</feature>
<feature type="compositionally biased region" description="Basic residues" evidence="1">
    <location>
        <begin position="900"/>
        <end position="914"/>
    </location>
</feature>
<feature type="compositionally biased region" description="Basic and acidic residues" evidence="1">
    <location>
        <begin position="317"/>
        <end position="342"/>
    </location>
</feature>
<dbReference type="EMBL" id="CCBN010000001">
    <property type="protein sequence ID" value="CDO51309.1"/>
    <property type="molecule type" value="Genomic_DNA"/>
</dbReference>
<evidence type="ECO:0000313" key="4">
    <source>
        <dbReference type="Proteomes" id="UP000242525"/>
    </source>
</evidence>
<feature type="compositionally biased region" description="Polar residues" evidence="1">
    <location>
        <begin position="721"/>
        <end position="732"/>
    </location>
</feature>
<evidence type="ECO:0000313" key="3">
    <source>
        <dbReference type="EMBL" id="CDO51309.1"/>
    </source>
</evidence>
<name>A0A0J9X2N4_GEOCN</name>
<feature type="region of interest" description="Disordered" evidence="1">
    <location>
        <begin position="46"/>
        <end position="83"/>
    </location>
</feature>
<organism evidence="3 4">
    <name type="scientific">Geotrichum candidum</name>
    <name type="common">Oospora lactis</name>
    <name type="synonym">Dipodascus geotrichum</name>
    <dbReference type="NCBI Taxonomy" id="1173061"/>
    <lineage>
        <taxon>Eukaryota</taxon>
        <taxon>Fungi</taxon>
        <taxon>Dikarya</taxon>
        <taxon>Ascomycota</taxon>
        <taxon>Saccharomycotina</taxon>
        <taxon>Dipodascomycetes</taxon>
        <taxon>Dipodascales</taxon>
        <taxon>Dipodascaceae</taxon>
        <taxon>Geotrichum</taxon>
    </lineage>
</organism>
<feature type="region of interest" description="Disordered" evidence="1">
    <location>
        <begin position="516"/>
        <end position="790"/>
    </location>
</feature>
<feature type="compositionally biased region" description="Polar residues" evidence="1">
    <location>
        <begin position="934"/>
        <end position="951"/>
    </location>
</feature>
<feature type="region of interest" description="Disordered" evidence="1">
    <location>
        <begin position="867"/>
        <end position="957"/>
    </location>
</feature>
<dbReference type="InterPro" id="IPR025118">
    <property type="entry name" value="DUF4045"/>
</dbReference>
<feature type="compositionally biased region" description="Acidic residues" evidence="1">
    <location>
        <begin position="664"/>
        <end position="673"/>
    </location>
</feature>
<dbReference type="STRING" id="1173061.A0A0J9X2N4"/>
<feature type="compositionally biased region" description="Polar residues" evidence="1">
    <location>
        <begin position="241"/>
        <end position="251"/>
    </location>
</feature>
<feature type="compositionally biased region" description="Basic and acidic residues" evidence="1">
    <location>
        <begin position="46"/>
        <end position="65"/>
    </location>
</feature>
<feature type="compositionally biased region" description="Polar residues" evidence="1">
    <location>
        <begin position="686"/>
        <end position="695"/>
    </location>
</feature>
<dbReference type="Pfam" id="PF13254">
    <property type="entry name" value="DUF4045"/>
    <property type="match status" value="1"/>
</dbReference>
<gene>
    <name evidence="3" type="ORF">BN980_GECA01s04223g</name>
</gene>
<comment type="caution">
    <text evidence="3">The sequence shown here is derived from an EMBL/GenBank/DDBJ whole genome shotgun (WGS) entry which is preliminary data.</text>
</comment>
<feature type="compositionally biased region" description="Low complexity" evidence="1">
    <location>
        <begin position="880"/>
        <end position="893"/>
    </location>
</feature>
<feature type="compositionally biased region" description="Polar residues" evidence="1">
    <location>
        <begin position="409"/>
        <end position="423"/>
    </location>
</feature>
<feature type="compositionally biased region" description="Basic and acidic residues" evidence="1">
    <location>
        <begin position="551"/>
        <end position="560"/>
    </location>
</feature>
<evidence type="ECO:0000256" key="1">
    <source>
        <dbReference type="SAM" id="MobiDB-lite"/>
    </source>
</evidence>